<dbReference type="AlphaFoldDB" id="A0A0A0HV77"/>
<dbReference type="EMBL" id="AONH01000001">
    <property type="protein sequence ID" value="KGM89963.1"/>
    <property type="molecule type" value="Genomic_DNA"/>
</dbReference>
<dbReference type="PATRIC" id="fig|1288298.3.peg.562"/>
<evidence type="ECO:0000313" key="1">
    <source>
        <dbReference type="EMBL" id="KGM89963.1"/>
    </source>
</evidence>
<dbReference type="Gene3D" id="1.10.530.10">
    <property type="match status" value="1"/>
</dbReference>
<dbReference type="HOGENOM" id="CLU_063182_0_0_5"/>
<accession>A0A0A0HV77</accession>
<gene>
    <name evidence="1" type="ORF">rosmuc_00561</name>
</gene>
<dbReference type="InterPro" id="IPR023346">
    <property type="entry name" value="Lysozyme-like_dom_sf"/>
</dbReference>
<comment type="caution">
    <text evidence="1">The sequence shown here is derived from an EMBL/GenBank/DDBJ whole genome shotgun (WGS) entry which is preliminary data.</text>
</comment>
<protein>
    <submittedName>
        <fullName evidence="1">Transglycosylase SLT domain protein</fullName>
    </submittedName>
</protein>
<dbReference type="Proteomes" id="UP000030021">
    <property type="component" value="Unassembled WGS sequence"/>
</dbReference>
<name>A0A0A0HV77_9RHOB</name>
<sequence length="286" mass="31784">MADLLIIGRFVGGQPVSGKLLAHIGSGAEQTHDRRVLQSVPINRVKKGLTRLWCLLWHLTIYSFMGAVQAMATPVDLCDDAARHAAGKADVPTNVLRAIAKVETGRFVAGEFQAWPWTVNLEGDGYWFESEAAAHAFVRGAYARGVRSFDIGCFQINTRWHAAAFDSFESMFDPRENALYAARFLGDLRREMGTWSKAIGAYHSRQPQRAQGYRERVEDIRAGLDGIPPQESETTTRQWPAEPVLSRNGYPLLQNSNGVSRRGSLVPMGETRGYMIRLDQTVAVGF</sequence>
<organism evidence="1 2">
    <name type="scientific">Roseovarius mucosus DSM 17069</name>
    <dbReference type="NCBI Taxonomy" id="1288298"/>
    <lineage>
        <taxon>Bacteria</taxon>
        <taxon>Pseudomonadati</taxon>
        <taxon>Pseudomonadota</taxon>
        <taxon>Alphaproteobacteria</taxon>
        <taxon>Rhodobacterales</taxon>
        <taxon>Roseobacteraceae</taxon>
        <taxon>Roseovarius</taxon>
    </lineage>
</organism>
<dbReference type="eggNOG" id="COG0741">
    <property type="taxonomic scope" value="Bacteria"/>
</dbReference>
<dbReference type="SUPFAM" id="SSF53955">
    <property type="entry name" value="Lysozyme-like"/>
    <property type="match status" value="1"/>
</dbReference>
<evidence type="ECO:0000313" key="2">
    <source>
        <dbReference type="Proteomes" id="UP000030021"/>
    </source>
</evidence>
<proteinExistence type="predicted"/>
<reference evidence="1 2" key="1">
    <citation type="submission" date="2013-01" db="EMBL/GenBank/DDBJ databases">
        <authorList>
            <person name="Fiebig A."/>
            <person name="Goeker M."/>
            <person name="Klenk H.-P.P."/>
        </authorList>
    </citation>
    <scope>NUCLEOTIDE SEQUENCE [LARGE SCALE GENOMIC DNA]</scope>
    <source>
        <strain evidence="1 2">DSM 17069</strain>
    </source>
</reference>